<dbReference type="AlphaFoldDB" id="A0A0J1CZ65"/>
<proteinExistence type="predicted"/>
<dbReference type="GO" id="GO:0005886">
    <property type="term" value="C:plasma membrane"/>
    <property type="evidence" value="ECO:0007669"/>
    <property type="project" value="TreeGrafter"/>
</dbReference>
<feature type="transmembrane region" description="Helical" evidence="1">
    <location>
        <begin position="902"/>
        <end position="922"/>
    </location>
</feature>
<dbReference type="PANTHER" id="PTHR32063">
    <property type="match status" value="1"/>
</dbReference>
<dbReference type="Gene3D" id="3.30.70.1430">
    <property type="entry name" value="Multidrug efflux transporter AcrB pore domain"/>
    <property type="match status" value="2"/>
</dbReference>
<keyword evidence="1" id="KW-1133">Transmembrane helix</keyword>
<dbReference type="GO" id="GO:0042910">
    <property type="term" value="F:xenobiotic transmembrane transporter activity"/>
    <property type="evidence" value="ECO:0007669"/>
    <property type="project" value="TreeGrafter"/>
</dbReference>
<dbReference type="InterPro" id="IPR027463">
    <property type="entry name" value="AcrB_DN_DC_subdom"/>
</dbReference>
<feature type="transmembrane region" description="Helical" evidence="1">
    <location>
        <begin position="845"/>
        <end position="864"/>
    </location>
</feature>
<evidence type="ECO:0000256" key="1">
    <source>
        <dbReference type="SAM" id="Phobius"/>
    </source>
</evidence>
<comment type="caution">
    <text evidence="2">The sequence shown here is derived from an EMBL/GenBank/DDBJ whole genome shotgun (WGS) entry which is preliminary data.</text>
</comment>
<feature type="transmembrane region" description="Helical" evidence="1">
    <location>
        <begin position="425"/>
        <end position="445"/>
    </location>
</feature>
<organism evidence="2 3">
    <name type="scientific">Caballeronia mineralivorans PML1(12)</name>
    <dbReference type="NCBI Taxonomy" id="908627"/>
    <lineage>
        <taxon>Bacteria</taxon>
        <taxon>Pseudomonadati</taxon>
        <taxon>Pseudomonadota</taxon>
        <taxon>Betaproteobacteria</taxon>
        <taxon>Burkholderiales</taxon>
        <taxon>Burkholderiaceae</taxon>
        <taxon>Caballeronia</taxon>
    </lineage>
</organism>
<gene>
    <name evidence="2" type="ORF">EOS_13770</name>
</gene>
<feature type="transmembrane region" description="Helical" evidence="1">
    <location>
        <begin position="465"/>
        <end position="488"/>
    </location>
</feature>
<dbReference type="SUPFAM" id="SSF82866">
    <property type="entry name" value="Multidrug efflux transporter AcrB transmembrane domain"/>
    <property type="match status" value="2"/>
</dbReference>
<accession>A0A0J1CZ65</accession>
<feature type="transmembrane region" description="Helical" evidence="1">
    <location>
        <begin position="871"/>
        <end position="890"/>
    </location>
</feature>
<dbReference type="SUPFAM" id="SSF82714">
    <property type="entry name" value="Multidrug efflux transporter AcrB TolC docking domain, DN and DC subdomains"/>
    <property type="match status" value="2"/>
</dbReference>
<evidence type="ECO:0000313" key="2">
    <source>
        <dbReference type="EMBL" id="KLU25641.1"/>
    </source>
</evidence>
<keyword evidence="1 2" id="KW-0812">Transmembrane</keyword>
<sequence>MNFATWSIHHRIPVIVLFIFLSFAGFWGFHQLPVANMPDLDLPTINVTLSLPGAAPAQLEADVARKAEDALATLQGIKHQSTQIVDGQVHIQVKLFIGRNISDALNEAKDAIDRIRSQLPADLDPPIITAVRSDSNPIITFAVASTRLSEVQLSWFIDDTVSKAVLAVPGVAQFERVGGVTREVRIDVDPVKLASTGMTAVDLSRALRSMQVDASGGRGRWGSGEQSMRVLGTVAQAADLDRFPLTLADGRSISLDQVARVSDTVAEQTQSAILGEHRVVGFRIYRAKGADETQIATRVEEALQTLRAADPALSLRQVSSTVDYTREQYKGSMDMLYEGAVLAVLVVWWFLRNSRATLVAAAALPLSILPTFAAMQWLGYSLNTLTLLALAVVIGVLVDDAIVEIENIERHAQMGKPILQAATDAVIEIALPVTATTLSLVAIFLPTAQMSGVPGLFFKQFGWTAVVAVLMSLLVARLLTPMMAVALLSHSPPHDPKPSRLMQRYRTLVYWCLAHKKTTLVLTAALLAGSIALIPLIPTGFVPTSDRGFIEINVELSPGSALDTTLAVEQDARRALAGLPGIEQIFSVAGGNATTSFDSVQTAGTRFGTMTLMLLPRGQRLSQASIEQSVRSRLATVAGARFSVGGGDLGQKFEMILTSDNTTALTESANLVAREMRSVPGLFNVASSASIEQPEIEVRPNMTLAAERGISTATIGEAVRITTSGDFDPQLPRLNLDDRQIFVRVRLGEKALEHVSSVFDLRLKGRDGLVPLGSIADIAMGSGPAEIARYDRKRYVSLTADLSGAALGAAVDAVKALPSVRALPSNVRLLDSGDADTMAELSSGFAIAMFTGILCVYLLLVVLFKDFFQPITILSALPLCLGGSFVMLLVTGSELDVPSMVGLVMLMGIVTKNSILLVDYAIRNLEQGQMTIVDALVDACMKRARAIVMTTVAMTAGMLPIALGLGADASFRQPMAFAVIGGLLTSTALSLLVVPVVFTYVDAFRRRAAALSLWIALRKSPQ</sequence>
<keyword evidence="1" id="KW-0472">Membrane</keyword>
<keyword evidence="3" id="KW-1185">Reference proteome</keyword>
<dbReference type="PRINTS" id="PR00702">
    <property type="entry name" value="ACRIFLAVINRP"/>
</dbReference>
<dbReference type="SUPFAM" id="SSF82693">
    <property type="entry name" value="Multidrug efflux transporter AcrB pore domain, PN1, PN2, PC1 and PC2 subdomains"/>
    <property type="match status" value="3"/>
</dbReference>
<dbReference type="Gene3D" id="3.30.70.1440">
    <property type="entry name" value="Multidrug efflux transporter AcrB pore domain"/>
    <property type="match status" value="1"/>
</dbReference>
<dbReference type="Proteomes" id="UP000035963">
    <property type="component" value="Unassembled WGS sequence"/>
</dbReference>
<feature type="transmembrane region" description="Helical" evidence="1">
    <location>
        <begin position="385"/>
        <end position="405"/>
    </location>
</feature>
<dbReference type="RefSeq" id="WP_047847205.1">
    <property type="nucleotide sequence ID" value="NZ_AEJF01000088.1"/>
</dbReference>
<feature type="transmembrane region" description="Helical" evidence="1">
    <location>
        <begin position="508"/>
        <end position="537"/>
    </location>
</feature>
<dbReference type="PANTHER" id="PTHR32063:SF77">
    <property type="entry name" value="ACR FAMILY TRANSPORT PROTEIN"/>
    <property type="match status" value="1"/>
</dbReference>
<feature type="transmembrane region" description="Helical" evidence="1">
    <location>
        <begin position="335"/>
        <end position="351"/>
    </location>
</feature>
<feature type="transmembrane region" description="Helical" evidence="1">
    <location>
        <begin position="975"/>
        <end position="1001"/>
    </location>
</feature>
<reference evidence="2 3" key="1">
    <citation type="journal article" date="2015" name="Genome Announc.">
        <title>Draft Genome Sequence of Burkholderia sp. Strain PML1(12), an Ectomycorrhizosphere-Inhabiting Bacterium with Effective Mineral-Weathering Ability.</title>
        <authorList>
            <person name="Uroz S."/>
            <person name="Oger P."/>
        </authorList>
    </citation>
    <scope>NUCLEOTIDE SEQUENCE [LARGE SCALE GENOMIC DNA]</scope>
    <source>
        <strain evidence="3">PML1(12)</strain>
    </source>
</reference>
<dbReference type="OrthoDB" id="8764373at2"/>
<feature type="transmembrane region" description="Helical" evidence="1">
    <location>
        <begin position="12"/>
        <end position="29"/>
    </location>
</feature>
<dbReference type="Gene3D" id="3.30.70.1320">
    <property type="entry name" value="Multidrug efflux transporter AcrB pore domain like"/>
    <property type="match status" value="1"/>
</dbReference>
<dbReference type="Pfam" id="PF00873">
    <property type="entry name" value="ACR_tran"/>
    <property type="match status" value="1"/>
</dbReference>
<name>A0A0J1CZ65_9BURK</name>
<evidence type="ECO:0000313" key="3">
    <source>
        <dbReference type="Proteomes" id="UP000035963"/>
    </source>
</evidence>
<feature type="transmembrane region" description="Helical" evidence="1">
    <location>
        <begin position="358"/>
        <end position="379"/>
    </location>
</feature>
<dbReference type="InterPro" id="IPR001036">
    <property type="entry name" value="Acrflvin-R"/>
</dbReference>
<dbReference type="Gene3D" id="1.20.1640.10">
    <property type="entry name" value="Multidrug efflux transporter AcrB transmembrane domain"/>
    <property type="match status" value="2"/>
</dbReference>
<dbReference type="Gene3D" id="3.30.2090.10">
    <property type="entry name" value="Multidrug efflux transporter AcrB TolC docking domain, DN and DC subdomains"/>
    <property type="match status" value="2"/>
</dbReference>
<protein>
    <submittedName>
        <fullName evidence="2">ACR/RND family transmembrane transporter</fullName>
    </submittedName>
</protein>
<feature type="transmembrane region" description="Helical" evidence="1">
    <location>
        <begin position="943"/>
        <end position="963"/>
    </location>
</feature>
<dbReference type="PATRIC" id="fig|908627.4.peg.3069"/>
<dbReference type="EMBL" id="AEJF01000088">
    <property type="protein sequence ID" value="KLU25641.1"/>
    <property type="molecule type" value="Genomic_DNA"/>
</dbReference>